<keyword evidence="2" id="KW-1185">Reference proteome</keyword>
<gene>
    <name evidence="1" type="ORF">HYN86_12035</name>
</gene>
<proteinExistence type="predicted"/>
<organism evidence="1 2">
    <name type="scientific">Flavobacterium fluviale</name>
    <dbReference type="NCBI Taxonomy" id="2249356"/>
    <lineage>
        <taxon>Bacteria</taxon>
        <taxon>Pseudomonadati</taxon>
        <taxon>Bacteroidota</taxon>
        <taxon>Flavobacteriia</taxon>
        <taxon>Flavobacteriales</taxon>
        <taxon>Flavobacteriaceae</taxon>
        <taxon>Flavobacterium</taxon>
    </lineage>
</organism>
<name>A0A344LTP1_9FLAO</name>
<dbReference type="AlphaFoldDB" id="A0A344LTP1"/>
<accession>A0A344LTP1</accession>
<reference evidence="1 2" key="1">
    <citation type="submission" date="2018-06" db="EMBL/GenBank/DDBJ databases">
        <title>Genome sequencing of Flavobacterium.</title>
        <authorList>
            <person name="Baek M.-G."/>
            <person name="Yi H."/>
        </authorList>
    </citation>
    <scope>NUCLEOTIDE SEQUENCE [LARGE SCALE GENOMIC DNA]</scope>
    <source>
        <strain evidence="1 2">HYN0086</strain>
    </source>
</reference>
<dbReference type="KEGG" id="ffl:HYN86_12035"/>
<dbReference type="OrthoDB" id="9819438at2"/>
<dbReference type="RefSeq" id="WP_113678249.1">
    <property type="nucleotide sequence ID" value="NZ_CP030261.1"/>
</dbReference>
<sequence>MKKIVITTIFLSLVISVNAQKKKVASKPAASKTNVEKVSAAKGINENNYGAVIKYTNEIVSCLNNQHKEINDRDEYYRRWSDYFLDNKANSKNRVIYSPYIAYDLTKNNARCTKSSAPNFMEETDSTFYNENYSLLVGTFQKMALVWNDMASFSKPNIPNTDYGKKKCEELRDLLATYYETSEKLSLRNKELQKELFPYSVAKSPYKTAYIYLRNDMDAITDFVTICSNANNLKADSIKNALAELDASVTEHLLYANEHETPSNYKSFYDMANNSIVLRIKAKLNGKGLEVKDIEQLINNYNDGVVPAYNRAMN</sequence>
<evidence type="ECO:0000313" key="1">
    <source>
        <dbReference type="EMBL" id="AXB57283.1"/>
    </source>
</evidence>
<dbReference type="EMBL" id="CP030261">
    <property type="protein sequence ID" value="AXB57283.1"/>
    <property type="molecule type" value="Genomic_DNA"/>
</dbReference>
<protein>
    <submittedName>
        <fullName evidence="1">Uncharacterized protein</fullName>
    </submittedName>
</protein>
<dbReference type="Proteomes" id="UP000251561">
    <property type="component" value="Chromosome"/>
</dbReference>
<evidence type="ECO:0000313" key="2">
    <source>
        <dbReference type="Proteomes" id="UP000251561"/>
    </source>
</evidence>